<evidence type="ECO:0000313" key="1">
    <source>
        <dbReference type="EMBL" id="KRT78827.1"/>
    </source>
</evidence>
<dbReference type="Proteomes" id="UP000051574">
    <property type="component" value="Unassembled WGS sequence"/>
</dbReference>
<gene>
    <name evidence="1" type="ORF">AMK59_8040</name>
</gene>
<feature type="non-terminal residue" evidence="1">
    <location>
        <position position="679"/>
    </location>
</feature>
<name>A0A0T6AV77_9SCAR</name>
<proteinExistence type="predicted"/>
<accession>A0A0T6AV77</accession>
<protein>
    <submittedName>
        <fullName evidence="1">Uncharacterized protein</fullName>
    </submittedName>
</protein>
<dbReference type="AlphaFoldDB" id="A0A0T6AV77"/>
<dbReference type="EMBL" id="LJIG01022766">
    <property type="protein sequence ID" value="KRT78827.1"/>
    <property type="molecule type" value="Genomic_DNA"/>
</dbReference>
<sequence length="679" mass="79063">MDANVSKKCVLLKTKNGHLKDVLNILDGGYDQLKTEEAVNVIICVCNACVDNGAQPQFTPDVVSELVVNCMKVIEKLDNNSLYSFLASIFHVVKYFIDKGACKCILHLRADLLRILKNSQVQANTNKSISNIGKIIYNGVLTKLMKSNLTDLAQLCQFSIVILQQVKELTSLLQENILSYTKNFNYLQLRIDDQCNFYLYVIALVQPEINEENAVIYLNAVFNILYVLLRNCLKNEKVTKGKEMIAISMKLLDKLDNQNFKDLKIVVENVMELMCSEDEFPTNLKSILTMIHENFERLYIQKKFLQTVDQFSKLLYVILQHVKLTFRSFSESFWSKFSIENITIINKFTIHMAITLSWIRLKCETCEECMLRNDFDSAVIMSLFPIYVLRYCITNGNKGNIDEILWEINKSFELASVMVHRVQEFKCKGWKNTWMELGTLAYNLSIVLHRINHKKDIFYSRYFIKKMILLEGVKETVLKEDILHSALLNLTECYINQCDNKKAMIIAAFNIFLHPDNGKSAFWQWIRIKSNNKEDETLQNLNLISIIDSNEAMIKSLHPQFKITIEQKIHLLQFELRQYKQCWYSKMSVVGAFRELNSLSDTLTTIQAFVSMWGDGDNEIPVDMHEIIFENVEEFEKILSDDPNNVDFKFYMAFLYLIEYYVASRKIQRKNREDMRATG</sequence>
<comment type="caution">
    <text evidence="1">The sequence shown here is derived from an EMBL/GenBank/DDBJ whole genome shotgun (WGS) entry which is preliminary data.</text>
</comment>
<evidence type="ECO:0000313" key="2">
    <source>
        <dbReference type="Proteomes" id="UP000051574"/>
    </source>
</evidence>
<keyword evidence="2" id="KW-1185">Reference proteome</keyword>
<organism evidence="1 2">
    <name type="scientific">Oryctes borbonicus</name>
    <dbReference type="NCBI Taxonomy" id="1629725"/>
    <lineage>
        <taxon>Eukaryota</taxon>
        <taxon>Metazoa</taxon>
        <taxon>Ecdysozoa</taxon>
        <taxon>Arthropoda</taxon>
        <taxon>Hexapoda</taxon>
        <taxon>Insecta</taxon>
        <taxon>Pterygota</taxon>
        <taxon>Neoptera</taxon>
        <taxon>Endopterygota</taxon>
        <taxon>Coleoptera</taxon>
        <taxon>Polyphaga</taxon>
        <taxon>Scarabaeiformia</taxon>
        <taxon>Scarabaeidae</taxon>
        <taxon>Dynastinae</taxon>
        <taxon>Oryctes</taxon>
    </lineage>
</organism>
<dbReference type="OrthoDB" id="6776738at2759"/>
<reference evidence="1 2" key="1">
    <citation type="submission" date="2015-09" db="EMBL/GenBank/DDBJ databases">
        <title>Draft genome of the scarab beetle Oryctes borbonicus.</title>
        <authorList>
            <person name="Meyer J.M."/>
            <person name="Markov G.V."/>
            <person name="Baskaran P."/>
            <person name="Herrmann M."/>
            <person name="Sommer R.J."/>
            <person name="Roedelsperger C."/>
        </authorList>
    </citation>
    <scope>NUCLEOTIDE SEQUENCE [LARGE SCALE GENOMIC DNA]</scope>
    <source>
        <strain evidence="1">OB123</strain>
        <tissue evidence="1">Whole animal</tissue>
    </source>
</reference>